<dbReference type="Proteomes" id="UP000006514">
    <property type="component" value="Unassembled WGS sequence"/>
</dbReference>
<accession>J0WR80</accession>
<dbReference type="KEGG" id="adl:AURDEDRAFT_131170"/>
<feature type="compositionally biased region" description="Basic residues" evidence="1">
    <location>
        <begin position="403"/>
        <end position="412"/>
    </location>
</feature>
<dbReference type="EMBL" id="JH687948">
    <property type="protein sequence ID" value="EJD34441.1"/>
    <property type="molecule type" value="Genomic_DNA"/>
</dbReference>
<organism evidence="2 3">
    <name type="scientific">Auricularia subglabra (strain TFB-10046 / SS5)</name>
    <name type="common">White-rot fungus</name>
    <name type="synonym">Auricularia delicata (strain TFB10046)</name>
    <dbReference type="NCBI Taxonomy" id="717982"/>
    <lineage>
        <taxon>Eukaryota</taxon>
        <taxon>Fungi</taxon>
        <taxon>Dikarya</taxon>
        <taxon>Basidiomycota</taxon>
        <taxon>Agaricomycotina</taxon>
        <taxon>Agaricomycetes</taxon>
        <taxon>Auriculariales</taxon>
        <taxon>Auriculariaceae</taxon>
        <taxon>Auricularia</taxon>
    </lineage>
</organism>
<proteinExistence type="predicted"/>
<sequence>MPRLGQELGDWSSASSFVGTMLHVLEWDASGTNSISGQYTPDGLHTGGARPSSGMGFERGVPGQQVRQERPERCVGQSFHPPLLRHEGAYPLPSAVADGPLLRPTVMPFHTGAYTVRSPTQTWDANLAQQDADIWLPLAPSPPSDALSGLPPLPAGPASSSWTSTRGGFPSTSRHSQPDGAVGISMQQAPYPLTDDLATWTEPDSDTDGGGRTSTPGGFAPASHPSQPDGAVGISLHQTPYSLGDDIATWTWPASDTDGGGRTSTPGAFTPTSLTSQPDGAVGISIPQAPHPLTDDLAMWTRPASDTDGGGGTSTPRAFASTSLPSSPGGTDQTPPSQYPQNVLEGPASDTETSITAPNSPSPLSAGETHAAAHDGPLEPPGTRTMAKGRKRLVDDGSAIRRSTQKGKRNTTKKIESPSTSIRGAEAVLLEAMKTTPYTRQSMCRDVKASMGWAVGFIKRHNLQHTCPEGKKRPYLYQVPQDAKPLEVAGLAAAGPEHGERRQRPGKRRAERGTPSSSKLCPSHGGTTTPATQRPRDALAQARSSLTPA</sequence>
<name>J0WR80_AURST</name>
<keyword evidence="3" id="KW-1185">Reference proteome</keyword>
<evidence type="ECO:0000256" key="1">
    <source>
        <dbReference type="SAM" id="MobiDB-lite"/>
    </source>
</evidence>
<feature type="compositionally biased region" description="Polar residues" evidence="1">
    <location>
        <begin position="320"/>
        <end position="341"/>
    </location>
</feature>
<feature type="compositionally biased region" description="Polar residues" evidence="1">
    <location>
        <begin position="350"/>
        <end position="363"/>
    </location>
</feature>
<dbReference type="AlphaFoldDB" id="J0WR80"/>
<feature type="compositionally biased region" description="Polar residues" evidence="1">
    <location>
        <begin position="263"/>
        <end position="278"/>
    </location>
</feature>
<evidence type="ECO:0000313" key="3">
    <source>
        <dbReference type="Proteomes" id="UP000006514"/>
    </source>
</evidence>
<evidence type="ECO:0000313" key="2">
    <source>
        <dbReference type="EMBL" id="EJD34441.1"/>
    </source>
</evidence>
<feature type="region of interest" description="Disordered" evidence="1">
    <location>
        <begin position="196"/>
        <end position="237"/>
    </location>
</feature>
<protein>
    <submittedName>
        <fullName evidence="2">Uncharacterized protein</fullName>
    </submittedName>
</protein>
<feature type="region of interest" description="Disordered" evidence="1">
    <location>
        <begin position="487"/>
        <end position="549"/>
    </location>
</feature>
<feature type="compositionally biased region" description="Polar residues" evidence="1">
    <location>
        <begin position="162"/>
        <end position="175"/>
    </location>
</feature>
<gene>
    <name evidence="2" type="ORF">AURDEDRAFT_131170</name>
</gene>
<dbReference type="InParanoid" id="J0WR80"/>
<reference evidence="3" key="1">
    <citation type="journal article" date="2012" name="Science">
        <title>The Paleozoic origin of enzymatic lignin decomposition reconstructed from 31 fungal genomes.</title>
        <authorList>
            <person name="Floudas D."/>
            <person name="Binder M."/>
            <person name="Riley R."/>
            <person name="Barry K."/>
            <person name="Blanchette R.A."/>
            <person name="Henrissat B."/>
            <person name="Martinez A.T."/>
            <person name="Otillar R."/>
            <person name="Spatafora J.W."/>
            <person name="Yadav J.S."/>
            <person name="Aerts A."/>
            <person name="Benoit I."/>
            <person name="Boyd A."/>
            <person name="Carlson A."/>
            <person name="Copeland A."/>
            <person name="Coutinho P.M."/>
            <person name="de Vries R.P."/>
            <person name="Ferreira P."/>
            <person name="Findley K."/>
            <person name="Foster B."/>
            <person name="Gaskell J."/>
            <person name="Glotzer D."/>
            <person name="Gorecki P."/>
            <person name="Heitman J."/>
            <person name="Hesse C."/>
            <person name="Hori C."/>
            <person name="Igarashi K."/>
            <person name="Jurgens J.A."/>
            <person name="Kallen N."/>
            <person name="Kersten P."/>
            <person name="Kohler A."/>
            <person name="Kuees U."/>
            <person name="Kumar T.K.A."/>
            <person name="Kuo A."/>
            <person name="LaButti K."/>
            <person name="Larrondo L.F."/>
            <person name="Lindquist E."/>
            <person name="Ling A."/>
            <person name="Lombard V."/>
            <person name="Lucas S."/>
            <person name="Lundell T."/>
            <person name="Martin R."/>
            <person name="McLaughlin D.J."/>
            <person name="Morgenstern I."/>
            <person name="Morin E."/>
            <person name="Murat C."/>
            <person name="Nagy L.G."/>
            <person name="Nolan M."/>
            <person name="Ohm R.A."/>
            <person name="Patyshakuliyeva A."/>
            <person name="Rokas A."/>
            <person name="Ruiz-Duenas F.J."/>
            <person name="Sabat G."/>
            <person name="Salamov A."/>
            <person name="Samejima M."/>
            <person name="Schmutz J."/>
            <person name="Slot J.C."/>
            <person name="St John F."/>
            <person name="Stenlid J."/>
            <person name="Sun H."/>
            <person name="Sun S."/>
            <person name="Syed K."/>
            <person name="Tsang A."/>
            <person name="Wiebenga A."/>
            <person name="Young D."/>
            <person name="Pisabarro A."/>
            <person name="Eastwood D.C."/>
            <person name="Martin F."/>
            <person name="Cullen D."/>
            <person name="Grigoriev I.V."/>
            <person name="Hibbett D.S."/>
        </authorList>
    </citation>
    <scope>NUCLEOTIDE SEQUENCE [LARGE SCALE GENOMIC DNA]</scope>
    <source>
        <strain evidence="3">TFB10046</strain>
    </source>
</reference>
<feature type="region of interest" description="Disordered" evidence="1">
    <location>
        <begin position="36"/>
        <end position="70"/>
    </location>
</feature>
<feature type="region of interest" description="Disordered" evidence="1">
    <location>
        <begin position="252"/>
        <end position="420"/>
    </location>
</feature>
<feature type="compositionally biased region" description="Low complexity" evidence="1">
    <location>
        <begin position="144"/>
        <end position="161"/>
    </location>
</feature>
<feature type="region of interest" description="Disordered" evidence="1">
    <location>
        <begin position="138"/>
        <end position="184"/>
    </location>
</feature>
<feature type="compositionally biased region" description="Polar residues" evidence="1">
    <location>
        <begin position="514"/>
        <end position="532"/>
    </location>
</feature>